<comment type="caution">
    <text evidence="2">The sequence shown here is derived from an EMBL/GenBank/DDBJ whole genome shotgun (WGS) entry which is preliminary data.</text>
</comment>
<reference evidence="2 3" key="1">
    <citation type="submission" date="2020-09" db="EMBL/GenBank/DDBJ databases">
        <title>De no assembly of potato wild relative species, Solanum commersonii.</title>
        <authorList>
            <person name="Cho K."/>
        </authorList>
    </citation>
    <scope>NUCLEOTIDE SEQUENCE [LARGE SCALE GENOMIC DNA]</scope>
    <source>
        <strain evidence="2">LZ3.2</strain>
        <tissue evidence="2">Leaf</tissue>
    </source>
</reference>
<dbReference type="AlphaFoldDB" id="A0A9J5YEW6"/>
<organism evidence="2 3">
    <name type="scientific">Solanum commersonii</name>
    <name type="common">Commerson's wild potato</name>
    <name type="synonym">Commerson's nightshade</name>
    <dbReference type="NCBI Taxonomy" id="4109"/>
    <lineage>
        <taxon>Eukaryota</taxon>
        <taxon>Viridiplantae</taxon>
        <taxon>Streptophyta</taxon>
        <taxon>Embryophyta</taxon>
        <taxon>Tracheophyta</taxon>
        <taxon>Spermatophyta</taxon>
        <taxon>Magnoliopsida</taxon>
        <taxon>eudicotyledons</taxon>
        <taxon>Gunneridae</taxon>
        <taxon>Pentapetalae</taxon>
        <taxon>asterids</taxon>
        <taxon>lamiids</taxon>
        <taxon>Solanales</taxon>
        <taxon>Solanaceae</taxon>
        <taxon>Solanoideae</taxon>
        <taxon>Solaneae</taxon>
        <taxon>Solanum</taxon>
    </lineage>
</organism>
<accession>A0A9J5YEW6</accession>
<dbReference type="Proteomes" id="UP000824120">
    <property type="component" value="Chromosome 6"/>
</dbReference>
<proteinExistence type="predicted"/>
<evidence type="ECO:0000313" key="2">
    <source>
        <dbReference type="EMBL" id="KAG5598809.1"/>
    </source>
</evidence>
<keyword evidence="3" id="KW-1185">Reference proteome</keyword>
<feature type="transmembrane region" description="Helical" evidence="1">
    <location>
        <begin position="106"/>
        <end position="125"/>
    </location>
</feature>
<gene>
    <name evidence="2" type="ORF">H5410_030179</name>
</gene>
<keyword evidence="1" id="KW-1133">Transmembrane helix</keyword>
<dbReference type="EMBL" id="JACXVP010000006">
    <property type="protein sequence ID" value="KAG5598809.1"/>
    <property type="molecule type" value="Genomic_DNA"/>
</dbReference>
<evidence type="ECO:0000256" key="1">
    <source>
        <dbReference type="SAM" id="Phobius"/>
    </source>
</evidence>
<name>A0A9J5YEW6_SOLCO</name>
<sequence>MLGEEQYDTILVVQILDFSLLYANSCHLALYILYDPGSLRCNLYYCIDHLKEILAHLMQEEETVDKDVIKVSAFFNEEKSSQQRMIVIWQSLDANELFNLLRGSSLLSLLILFLVTLISPILSLASMKHFNNPHI</sequence>
<keyword evidence="1" id="KW-0812">Transmembrane</keyword>
<keyword evidence="1" id="KW-0472">Membrane</keyword>
<protein>
    <submittedName>
        <fullName evidence="2">Uncharacterized protein</fullName>
    </submittedName>
</protein>
<feature type="transmembrane region" description="Helical" evidence="1">
    <location>
        <begin position="12"/>
        <end position="34"/>
    </location>
</feature>
<evidence type="ECO:0000313" key="3">
    <source>
        <dbReference type="Proteomes" id="UP000824120"/>
    </source>
</evidence>